<feature type="region of interest" description="Disordered" evidence="1">
    <location>
        <begin position="163"/>
        <end position="226"/>
    </location>
</feature>
<dbReference type="AlphaFoldDB" id="A0A4Y9Z2W5"/>
<comment type="caution">
    <text evidence="2">The sequence shown here is derived from an EMBL/GenBank/DDBJ whole genome shotgun (WGS) entry which is preliminary data.</text>
</comment>
<organism evidence="2 3">
    <name type="scientific">Dentipellis fragilis</name>
    <dbReference type="NCBI Taxonomy" id="205917"/>
    <lineage>
        <taxon>Eukaryota</taxon>
        <taxon>Fungi</taxon>
        <taxon>Dikarya</taxon>
        <taxon>Basidiomycota</taxon>
        <taxon>Agaricomycotina</taxon>
        <taxon>Agaricomycetes</taxon>
        <taxon>Russulales</taxon>
        <taxon>Hericiaceae</taxon>
        <taxon>Dentipellis</taxon>
    </lineage>
</organism>
<proteinExistence type="predicted"/>
<evidence type="ECO:0000313" key="2">
    <source>
        <dbReference type="EMBL" id="TFY68944.1"/>
    </source>
</evidence>
<feature type="compositionally biased region" description="Low complexity" evidence="1">
    <location>
        <begin position="194"/>
        <end position="211"/>
    </location>
</feature>
<sequence length="477" mass="53815">MHSLARLLLTLLRRIRAINGRFAFDFKQAGVFLWILIRRHLRLAKPWFRGHRQPQDMSRDLRNGLPSVGSIEKDVFISASLVPPNAGQSNIQLRPVAPGPVNRPASLALPSDGLRPYPFQTGSTPHLDYQRTRTNHSADNLSIASVRLSALQADARLLQMAKRNAERAKTRPRRPSTASQDFVDNSRPRPPPSTSRCSSPSRPASPARPGSLLHPDSVIIPGSGTRTPYSISTSGSLVEVNINPPSKASSIMEPAAQRPELLPGRCIKQMLVEDVSRYISDYIVPGQENISTVPAMTINFPHTEEGNCGQWTTVSHPEGALYFYHRQKRVFTDNYMYDATTREELECFIDYLDDLVLALHGSWPSICCDRVMEITPGEDGEMNWRYYCVEHETRSMFWIEDYDCEFLTYDLKGVTSMAHLKLTIESNYWEHWVLYPEGPQEIPMGLRDELLAICIHSAIDDMTSPSSTVSYDAQQFL</sequence>
<evidence type="ECO:0000313" key="3">
    <source>
        <dbReference type="Proteomes" id="UP000298327"/>
    </source>
</evidence>
<accession>A0A4Y9Z2W5</accession>
<keyword evidence="3" id="KW-1185">Reference proteome</keyword>
<evidence type="ECO:0000256" key="1">
    <source>
        <dbReference type="SAM" id="MobiDB-lite"/>
    </source>
</evidence>
<feature type="non-terminal residue" evidence="2">
    <location>
        <position position="477"/>
    </location>
</feature>
<name>A0A4Y9Z2W5_9AGAM</name>
<gene>
    <name evidence="2" type="ORF">EVG20_g3345</name>
</gene>
<reference evidence="2 3" key="1">
    <citation type="submission" date="2019-02" db="EMBL/GenBank/DDBJ databases">
        <title>Genome sequencing of the rare red list fungi Dentipellis fragilis.</title>
        <authorList>
            <person name="Buettner E."/>
            <person name="Kellner H."/>
        </authorList>
    </citation>
    <scope>NUCLEOTIDE SEQUENCE [LARGE SCALE GENOMIC DNA]</scope>
    <source>
        <strain evidence="2 3">DSM 105465</strain>
    </source>
</reference>
<dbReference type="Proteomes" id="UP000298327">
    <property type="component" value="Unassembled WGS sequence"/>
</dbReference>
<dbReference type="EMBL" id="SEOQ01000149">
    <property type="protein sequence ID" value="TFY68944.1"/>
    <property type="molecule type" value="Genomic_DNA"/>
</dbReference>
<protein>
    <submittedName>
        <fullName evidence="2">Uncharacterized protein</fullName>
    </submittedName>
</protein>
<dbReference type="OrthoDB" id="2657661at2759"/>